<dbReference type="Proteomes" id="UP000091967">
    <property type="component" value="Unassembled WGS sequence"/>
</dbReference>
<sequence length="832" mass="94284">MDQFPDDCLPPEHTYASRDDLFQAINRWAAPRGYAFVTGRSNKGKSGRLTVYFTCDRARRPPSDSRSRIRATCTRSTLCPFSITAKELPDASGWVVRHRSDSQYATHNHTPSTHPTAHPVLRRLSKDDKSTISNLTKAGISSKEIRTYIRQHSNSIATQKDISNSIAEARRSSRFGQNTMHALINQLDQEGFWNRMQVDSVGRVTAVLFAHPESLTYLQAYPDLLLLDCTYKTNRYGMPLLDIIGVNACQRSFCIAFAFLSGEEELDYQWALERLKSLYEVCNTSFPSVIITDCALACINAVAICFPSAVLLLCLWHANKAVLAYCRPAFIQHRTDPKTIEAELLSWQEFYNQWHLIIQSADQVTFDQRVQQLEQRYLPAYANEIGYLHATWLNPHKEKLVKAWVDQHLHFGTVVTSRVEGIHSLLKSYLNTSTLDLFEAWGAITRAVTNQVHQLQSNQAQQQLRQPIELRIALYSAVQGWVSFEALRKVEEQRKRLLDKKPPLPRCTGIFMRTLGLPCAHLLQTLQEQGQVLLLEHFHKHWHLKRPGQQQLLLEPRTRIDARATISNLPQSSTKRLPSSFEAAATTGKVRAKAPPKCSKCHEVGHQMNSKACPLRHQELLEKVAAEAKALAETEASAMTAAPAVLASQPETMTGTLQDSPGGASQRPESPVHEQPPSLGRPSPSPPRYDSPQEIYERYVAARSAWYAVQPAGSIKTNQQYRRAMGLPLRYDKHSYEWCLDYKQMSKRCITSTGSREWTKEEMMAYLDWSKAEDERIEAQVAEEMGDNPLANRRRGVKEIWERIEADSREQEALHLASGRTEDCIIVGSHGC</sequence>
<gene>
    <name evidence="3" type="ORF">FPOA_12064</name>
</gene>
<name>A0A1B8AAD5_FUSPO</name>
<dbReference type="STRING" id="36050.A0A1B8AAD5"/>
<dbReference type="InterPro" id="IPR052579">
    <property type="entry name" value="Zinc_finger_SWIM"/>
</dbReference>
<accession>A0A1B8AAD5</accession>
<evidence type="ECO:0000313" key="4">
    <source>
        <dbReference type="Proteomes" id="UP000091967"/>
    </source>
</evidence>
<evidence type="ECO:0000256" key="1">
    <source>
        <dbReference type="SAM" id="MobiDB-lite"/>
    </source>
</evidence>
<evidence type="ECO:0000313" key="3">
    <source>
        <dbReference type="EMBL" id="OBS17415.1"/>
    </source>
</evidence>
<feature type="domain" description="MULE transposase" evidence="2">
    <location>
        <begin position="225"/>
        <end position="320"/>
    </location>
</feature>
<dbReference type="AlphaFoldDB" id="A0A1B8AAD5"/>
<feature type="region of interest" description="Disordered" evidence="1">
    <location>
        <begin position="585"/>
        <end position="604"/>
    </location>
</feature>
<dbReference type="Pfam" id="PF10551">
    <property type="entry name" value="MULE"/>
    <property type="match status" value="1"/>
</dbReference>
<dbReference type="InterPro" id="IPR018289">
    <property type="entry name" value="MULE_transposase_dom"/>
</dbReference>
<dbReference type="PANTHER" id="PTHR31569:SF4">
    <property type="entry name" value="SWIM-TYPE DOMAIN-CONTAINING PROTEIN"/>
    <property type="match status" value="1"/>
</dbReference>
<comment type="caution">
    <text evidence="3">The sequence shown here is derived from an EMBL/GenBank/DDBJ whole genome shotgun (WGS) entry which is preliminary data.</text>
</comment>
<dbReference type="EMBL" id="LYXU01000018">
    <property type="protein sequence ID" value="OBS17415.1"/>
    <property type="molecule type" value="Genomic_DNA"/>
</dbReference>
<reference evidence="3 4" key="1">
    <citation type="submission" date="2016-06" db="EMBL/GenBank/DDBJ databases">
        <title>Living apart together: crosstalk between the core and supernumerary genomes in a fungal plant pathogen.</title>
        <authorList>
            <person name="Vanheule A."/>
            <person name="Audenaert K."/>
            <person name="Warris S."/>
            <person name="Van De Geest H."/>
            <person name="Schijlen E."/>
            <person name="Hofte M."/>
            <person name="De Saeger S."/>
            <person name="Haesaert G."/>
            <person name="Waalwijk C."/>
            <person name="Van Der Lee T."/>
        </authorList>
    </citation>
    <scope>NUCLEOTIDE SEQUENCE [LARGE SCALE GENOMIC DNA]</scope>
    <source>
        <strain evidence="3 4">2516</strain>
    </source>
</reference>
<dbReference type="PANTHER" id="PTHR31569">
    <property type="entry name" value="SWIM-TYPE DOMAIN-CONTAINING PROTEIN"/>
    <property type="match status" value="1"/>
</dbReference>
<organism evidence="3 4">
    <name type="scientific">Fusarium poae</name>
    <dbReference type="NCBI Taxonomy" id="36050"/>
    <lineage>
        <taxon>Eukaryota</taxon>
        <taxon>Fungi</taxon>
        <taxon>Dikarya</taxon>
        <taxon>Ascomycota</taxon>
        <taxon>Pezizomycotina</taxon>
        <taxon>Sordariomycetes</taxon>
        <taxon>Hypocreomycetidae</taxon>
        <taxon>Hypocreales</taxon>
        <taxon>Nectriaceae</taxon>
        <taxon>Fusarium</taxon>
    </lineage>
</organism>
<keyword evidence="4" id="KW-1185">Reference proteome</keyword>
<feature type="region of interest" description="Disordered" evidence="1">
    <location>
        <begin position="653"/>
        <end position="691"/>
    </location>
</feature>
<protein>
    <recommendedName>
        <fullName evidence="2">MULE transposase domain-containing protein</fullName>
    </recommendedName>
</protein>
<dbReference type="OMA" id="ANHADIN"/>
<evidence type="ECO:0000259" key="2">
    <source>
        <dbReference type="Pfam" id="PF10551"/>
    </source>
</evidence>
<proteinExistence type="predicted"/>